<gene>
    <name evidence="1" type="ORF">L3Q82_025980</name>
</gene>
<organism evidence="1 2">
    <name type="scientific">Scortum barcoo</name>
    <name type="common">barcoo grunter</name>
    <dbReference type="NCBI Taxonomy" id="214431"/>
    <lineage>
        <taxon>Eukaryota</taxon>
        <taxon>Metazoa</taxon>
        <taxon>Chordata</taxon>
        <taxon>Craniata</taxon>
        <taxon>Vertebrata</taxon>
        <taxon>Euteleostomi</taxon>
        <taxon>Actinopterygii</taxon>
        <taxon>Neopterygii</taxon>
        <taxon>Teleostei</taxon>
        <taxon>Neoteleostei</taxon>
        <taxon>Acanthomorphata</taxon>
        <taxon>Eupercaria</taxon>
        <taxon>Centrarchiformes</taxon>
        <taxon>Terapontoidei</taxon>
        <taxon>Terapontidae</taxon>
        <taxon>Scortum</taxon>
    </lineage>
</organism>
<protein>
    <submittedName>
        <fullName evidence="1">Uncharacterized protein</fullName>
    </submittedName>
</protein>
<comment type="caution">
    <text evidence="1">The sequence shown here is derived from an EMBL/GenBank/DDBJ whole genome shotgun (WGS) entry which is preliminary data.</text>
</comment>
<evidence type="ECO:0000313" key="1">
    <source>
        <dbReference type="EMBL" id="KAI3369008.1"/>
    </source>
</evidence>
<evidence type="ECO:0000313" key="2">
    <source>
        <dbReference type="Proteomes" id="UP000831701"/>
    </source>
</evidence>
<accession>A0ACB8WQP6</accession>
<proteinExistence type="predicted"/>
<dbReference type="EMBL" id="CM041538">
    <property type="protein sequence ID" value="KAI3369008.1"/>
    <property type="molecule type" value="Genomic_DNA"/>
</dbReference>
<sequence length="1096" mass="118240">MAFAGTLQELVAAAASLHCGRTAVTFDGGPEGGGPVSLLYGDVAELSAELALTLRRKCSPNNGVIGLYCSDDVFTPVWILGILQSPAAYVPLDPEAPGLLSARVMKRCGLKYCAVKTDMLQLLPVAEHERRPEQTGAQTADGPGLCDAAAHKELAYVLHTSGTTGLPKIVKVPHKCILPNILHLRSLFQMSADDVVFLASPLTFDPSVVDIFLALSSGAQLLIVPAVIKKMPVRLSQLLFKDHKTTVTPTLLVRFGHRILTEEVLSSGSSLRVLALGGETCPSPALLRGWRHEDNKTQIYNIYGITEVSCWACSHRIPESLLQSNDLTWSSVPLGTPLMDTVVEVRDEHGCVVTEGEGQVFIGGEDRVCLLDDEEAVVPGTMRATGDWVNVKDSQLWYLGRKDRLIKRHGKRVNLDSVQQLISGLPQVEACAVGLHEGFRLLAFVVASTSGDRKAAPPLTSVQKRAEQTASAEHVEDIASSLNRHQGEMGGADGELSRLILSQLSLLLPSHSVPDTLVQVPALSLTPHGEHRAHSHPTEMHWLSGSVIVLFVFLAGKVDMKALMKIYQKQKKCLDSLRGDVTKLKQTLQSLWQETLGLPEDATIEEKSNFLLSGGDSLKALHLCEDILTAVGATSAELLQVVLDGTFSDILDHVERVTLMRPLQNSPSEAKKRPADAPSAAPVKRERKQSTATGETLAIKVIRRAGEVMEMKIRTPETHSNVRTDARGEKDSSKKQRDDALDLSLSWSSDTGRCVDASPVLLVQERADQRSGVATTTVFIGSHSHRIQALDLITGSLLWERVLGDRIEASAAVSHCGSLVVIGCYDGCVYFLCTASGEMRWIFEAGNAVKSSAAVDPLTGLVMVGSHDGHVYALNPKVQQCVWRRRCGGGAVFSSPYLHTSLRQLYVASLGGHLLCLNPDNGDVLWSHCRDVPFFSSPNGSSGHVVIGSVDGNICCFSNAGKLVWQFATKGPVFSSPCVTADQQRVLCGSHDGCLYCLSCADGSLVWTFQTTAKVYSSPCVFDGSVVGRRGTLVAVASTDGTVWILDGEDGRTLASLTLPGELFSSPVVWEQHLVVGCRNDYVYCLKLTVKEETGG</sequence>
<name>A0ACB8WQP6_9TELE</name>
<dbReference type="Proteomes" id="UP000831701">
    <property type="component" value="Chromosome 8"/>
</dbReference>
<keyword evidence="2" id="KW-1185">Reference proteome</keyword>
<reference evidence="1" key="1">
    <citation type="submission" date="2022-04" db="EMBL/GenBank/DDBJ databases">
        <title>Jade perch genome.</title>
        <authorList>
            <person name="Chao B."/>
        </authorList>
    </citation>
    <scope>NUCLEOTIDE SEQUENCE</scope>
    <source>
        <strain evidence="1">CB-2022</strain>
    </source>
</reference>